<dbReference type="Proteomes" id="UP000649075">
    <property type="component" value="Unassembled WGS sequence"/>
</dbReference>
<dbReference type="InterPro" id="IPR013493">
    <property type="entry name" value="CHP02677"/>
</dbReference>
<keyword evidence="2" id="KW-1185">Reference proteome</keyword>
<dbReference type="Pfam" id="PF09660">
    <property type="entry name" value="DUF2397"/>
    <property type="match status" value="1"/>
</dbReference>
<reference evidence="1 2" key="1">
    <citation type="submission" date="2020-08" db="EMBL/GenBank/DDBJ databases">
        <authorList>
            <person name="Liu C."/>
            <person name="Sun Q."/>
        </authorList>
    </citation>
    <scope>NUCLEOTIDE SEQUENCE [LARGE SCALE GENOMIC DNA]</scope>
    <source>
        <strain evidence="1 2">L34</strain>
    </source>
</reference>
<organism evidence="1 2">
    <name type="scientific">Holdemanella hominis</name>
    <dbReference type="NCBI Taxonomy" id="2764327"/>
    <lineage>
        <taxon>Bacteria</taxon>
        <taxon>Bacillati</taxon>
        <taxon>Bacillota</taxon>
        <taxon>Erysipelotrichia</taxon>
        <taxon>Erysipelotrichales</taxon>
        <taxon>Erysipelotrichaceae</taxon>
        <taxon>Holdemanella</taxon>
    </lineage>
</organism>
<evidence type="ECO:0000313" key="1">
    <source>
        <dbReference type="EMBL" id="MBC6012031.1"/>
    </source>
</evidence>
<dbReference type="RefSeq" id="WP_186998843.1">
    <property type="nucleotide sequence ID" value="NZ_JACRWH010000012.1"/>
</dbReference>
<sequence length="490" mass="58199">MKINEKLTKPITEVNYLRAENVDRYRVIIRYFYEQYEKIQYWLYKEDVFEAMIQTGLFPNYTLDQCQSDLSSLTEWKNLIAIQDTSKVTSIEEFKNRKYRYQLSEYTIEIERMTLKLENLQVEGASLEPTLLERIQYQIMCIETLQDASMLEIHTWWKDLNANFIRLNQNYQDYIRTLNSAKAEEMMKTESFLLFKEKIISYLRNFVKGLQEHAMILEDYIQNIPFETIVILIEKAVNYEMSIPRMDDKIQKQDIYDNFMARWDSIYSWFVGKNGISEVNRMSDITNEIIRKITRYAQQIGELQNQGANRAEEYKHISDLFGKCQDLNQAHKMSALFFGVDKPLHMQAIHNRNTDSIDSGVYEEEITYYALEPRTRVATVKTKRQPAQDYNLEKEQQRLEILEHKQAQNEKLKNYIQDGVVDFEKIDILDGESRKILLSWLSEGLNDVSKTAKTDDGRDFYIDDSNLKTIEVKCEDGIFVMPSYRICFKR</sequence>
<accession>A0ABR7KH25</accession>
<gene>
    <name evidence="1" type="ORF">H8911_04600</name>
</gene>
<dbReference type="NCBIfam" id="TIGR02677">
    <property type="entry name" value="TIGR02677 family protein"/>
    <property type="match status" value="1"/>
</dbReference>
<protein>
    <submittedName>
        <fullName evidence="1">TIGR02677 family protein</fullName>
    </submittedName>
</protein>
<dbReference type="EMBL" id="JACRWH010000012">
    <property type="protein sequence ID" value="MBC6012031.1"/>
    <property type="molecule type" value="Genomic_DNA"/>
</dbReference>
<comment type="caution">
    <text evidence="1">The sequence shown here is derived from an EMBL/GenBank/DDBJ whole genome shotgun (WGS) entry which is preliminary data.</text>
</comment>
<evidence type="ECO:0000313" key="2">
    <source>
        <dbReference type="Proteomes" id="UP000649075"/>
    </source>
</evidence>
<name>A0ABR7KH25_9FIRM</name>
<proteinExistence type="predicted"/>